<evidence type="ECO:0000256" key="14">
    <source>
        <dbReference type="PIRSR" id="PIRSR002811-1"/>
    </source>
</evidence>
<keyword evidence="3 12" id="KW-0808">Transferase</keyword>
<evidence type="ECO:0000313" key="16">
    <source>
        <dbReference type="EMBL" id="CAA9435383.1"/>
    </source>
</evidence>
<dbReference type="EC" id="2.7.7.101" evidence="12"/>
<keyword evidence="6 12" id="KW-0479">Metal-binding</keyword>
<feature type="zinc finger region" description="CHC2-type" evidence="12 14">
    <location>
        <begin position="40"/>
        <end position="64"/>
    </location>
</feature>
<dbReference type="FunFam" id="3.90.580.10:FF:000001">
    <property type="entry name" value="DNA primase"/>
    <property type="match status" value="1"/>
</dbReference>
<dbReference type="InterPro" id="IPR002694">
    <property type="entry name" value="Znf_CHC2"/>
</dbReference>
<comment type="similarity">
    <text evidence="12 13">Belongs to the DnaG primase family.</text>
</comment>
<dbReference type="PANTHER" id="PTHR30313:SF2">
    <property type="entry name" value="DNA PRIMASE"/>
    <property type="match status" value="1"/>
</dbReference>
<dbReference type="Gene3D" id="3.40.1360.10">
    <property type="match status" value="1"/>
</dbReference>
<evidence type="ECO:0000256" key="8">
    <source>
        <dbReference type="ARBA" id="ARBA00022833"/>
    </source>
</evidence>
<dbReference type="Pfam" id="PF08275">
    <property type="entry name" value="DNAG_N"/>
    <property type="match status" value="1"/>
</dbReference>
<dbReference type="HAMAP" id="MF_00974">
    <property type="entry name" value="DNA_primase_DnaG"/>
    <property type="match status" value="1"/>
</dbReference>
<dbReference type="CDD" id="cd03364">
    <property type="entry name" value="TOPRIM_DnaG_primases"/>
    <property type="match status" value="1"/>
</dbReference>
<dbReference type="GO" id="GO:0003677">
    <property type="term" value="F:DNA binding"/>
    <property type="evidence" value="ECO:0007669"/>
    <property type="project" value="UniProtKB-KW"/>
</dbReference>
<dbReference type="InterPro" id="IPR034151">
    <property type="entry name" value="TOPRIM_DnaG_bac"/>
</dbReference>
<dbReference type="SUPFAM" id="SSF56731">
    <property type="entry name" value="DNA primase core"/>
    <property type="match status" value="1"/>
</dbReference>
<keyword evidence="9" id="KW-0460">Magnesium</keyword>
<comment type="catalytic activity">
    <reaction evidence="12">
        <text>ssDNA + n NTP = ssDNA/pppN(pN)n-1 hybrid + (n-1) diphosphate.</text>
        <dbReference type="EC" id="2.7.7.101"/>
    </reaction>
</comment>
<dbReference type="GO" id="GO:1990077">
    <property type="term" value="C:primosome complex"/>
    <property type="evidence" value="ECO:0007669"/>
    <property type="project" value="UniProtKB-KW"/>
</dbReference>
<dbReference type="Pfam" id="PF01807">
    <property type="entry name" value="Zn_ribbon_DnaG"/>
    <property type="match status" value="1"/>
</dbReference>
<dbReference type="InterPro" id="IPR030846">
    <property type="entry name" value="DnaG_bac"/>
</dbReference>
<proteinExistence type="inferred from homology"/>
<dbReference type="GO" id="GO:0000428">
    <property type="term" value="C:DNA-directed RNA polymerase complex"/>
    <property type="evidence" value="ECO:0007669"/>
    <property type="project" value="UniProtKB-KW"/>
</dbReference>
<gene>
    <name evidence="12" type="primary">dnaG</name>
    <name evidence="16" type="ORF">AVDCRST_MAG28-1790</name>
</gene>
<dbReference type="SUPFAM" id="SSF57783">
    <property type="entry name" value="Zinc beta-ribbon"/>
    <property type="match status" value="1"/>
</dbReference>
<keyword evidence="2 12" id="KW-0639">Primosome</keyword>
<dbReference type="InterPro" id="IPR019475">
    <property type="entry name" value="DNA_primase_DnaB-bd"/>
</dbReference>
<dbReference type="GO" id="GO:0003899">
    <property type="term" value="F:DNA-directed RNA polymerase activity"/>
    <property type="evidence" value="ECO:0007669"/>
    <property type="project" value="UniProtKB-UniRule"/>
</dbReference>
<dbReference type="InterPro" id="IPR013264">
    <property type="entry name" value="DNAG_N"/>
</dbReference>
<accession>A0A6J4QEI2</accession>
<dbReference type="PROSITE" id="PS50880">
    <property type="entry name" value="TOPRIM"/>
    <property type="match status" value="1"/>
</dbReference>
<dbReference type="EMBL" id="CADCVE010000001">
    <property type="protein sequence ID" value="CAA9435383.1"/>
    <property type="molecule type" value="Genomic_DNA"/>
</dbReference>
<comment type="cofactor">
    <cofactor evidence="12 13 14">
        <name>Zn(2+)</name>
        <dbReference type="ChEBI" id="CHEBI:29105"/>
    </cofactor>
    <text evidence="12 13 14">Binds 1 zinc ion per monomer.</text>
</comment>
<keyword evidence="11 12" id="KW-0804">Transcription</keyword>
<evidence type="ECO:0000256" key="4">
    <source>
        <dbReference type="ARBA" id="ARBA00022695"/>
    </source>
</evidence>
<evidence type="ECO:0000256" key="6">
    <source>
        <dbReference type="ARBA" id="ARBA00022723"/>
    </source>
</evidence>
<comment type="domain">
    <text evidence="12">Contains an N-terminal zinc-binding domain, a central core domain that contains the primase activity, and a C-terminal DnaB-binding domain.</text>
</comment>
<evidence type="ECO:0000256" key="11">
    <source>
        <dbReference type="ARBA" id="ARBA00023163"/>
    </source>
</evidence>
<dbReference type="InterPro" id="IPR050219">
    <property type="entry name" value="DnaG_primase"/>
</dbReference>
<keyword evidence="5 12" id="KW-0235">DNA replication</keyword>
<evidence type="ECO:0000259" key="15">
    <source>
        <dbReference type="PROSITE" id="PS50880"/>
    </source>
</evidence>
<evidence type="ECO:0000256" key="9">
    <source>
        <dbReference type="ARBA" id="ARBA00022842"/>
    </source>
</evidence>
<keyword evidence="7 12" id="KW-0863">Zinc-finger</keyword>
<dbReference type="GO" id="GO:0005737">
    <property type="term" value="C:cytoplasm"/>
    <property type="evidence" value="ECO:0007669"/>
    <property type="project" value="TreeGrafter"/>
</dbReference>
<dbReference type="Gene3D" id="3.90.580.10">
    <property type="entry name" value="Zinc finger, CHC2-type domain"/>
    <property type="match status" value="1"/>
</dbReference>
<dbReference type="AlphaFoldDB" id="A0A6J4QEI2"/>
<keyword evidence="10 12" id="KW-0238">DNA-binding</keyword>
<keyword evidence="4 12" id="KW-0548">Nucleotidyltransferase</keyword>
<evidence type="ECO:0000256" key="5">
    <source>
        <dbReference type="ARBA" id="ARBA00022705"/>
    </source>
</evidence>
<evidence type="ECO:0000256" key="2">
    <source>
        <dbReference type="ARBA" id="ARBA00022515"/>
    </source>
</evidence>
<dbReference type="NCBIfam" id="TIGR01391">
    <property type="entry name" value="dnaG"/>
    <property type="match status" value="1"/>
</dbReference>
<evidence type="ECO:0000256" key="10">
    <source>
        <dbReference type="ARBA" id="ARBA00023125"/>
    </source>
</evidence>
<dbReference type="GO" id="GO:0008270">
    <property type="term" value="F:zinc ion binding"/>
    <property type="evidence" value="ECO:0007669"/>
    <property type="project" value="UniProtKB-UniRule"/>
</dbReference>
<dbReference type="PIRSF" id="PIRSF002811">
    <property type="entry name" value="DnaG"/>
    <property type="match status" value="1"/>
</dbReference>
<organism evidence="16">
    <name type="scientific">uncultured Rubrobacteraceae bacterium</name>
    <dbReference type="NCBI Taxonomy" id="349277"/>
    <lineage>
        <taxon>Bacteria</taxon>
        <taxon>Bacillati</taxon>
        <taxon>Actinomycetota</taxon>
        <taxon>Rubrobacteria</taxon>
        <taxon>Rubrobacterales</taxon>
        <taxon>Rubrobacteraceae</taxon>
        <taxon>environmental samples</taxon>
    </lineage>
</organism>
<evidence type="ECO:0000256" key="12">
    <source>
        <dbReference type="HAMAP-Rule" id="MF_00974"/>
    </source>
</evidence>
<comment type="subunit">
    <text evidence="12">Monomer. Interacts with DnaB.</text>
</comment>
<evidence type="ECO:0000256" key="7">
    <source>
        <dbReference type="ARBA" id="ARBA00022771"/>
    </source>
</evidence>
<evidence type="ECO:0000256" key="1">
    <source>
        <dbReference type="ARBA" id="ARBA00022478"/>
    </source>
</evidence>
<keyword evidence="1 12" id="KW-0240">DNA-directed RNA polymerase</keyword>
<reference evidence="16" key="1">
    <citation type="submission" date="2020-02" db="EMBL/GenBank/DDBJ databases">
        <authorList>
            <person name="Meier V. D."/>
        </authorList>
    </citation>
    <scope>NUCLEOTIDE SEQUENCE</scope>
    <source>
        <strain evidence="16">AVDCRST_MAG28</strain>
    </source>
</reference>
<dbReference type="Pfam" id="PF10410">
    <property type="entry name" value="DnaB_bind"/>
    <property type="match status" value="1"/>
</dbReference>
<dbReference type="Gene3D" id="3.90.980.10">
    <property type="entry name" value="DNA primase, catalytic core, N-terminal domain"/>
    <property type="match status" value="1"/>
</dbReference>
<evidence type="ECO:0000256" key="3">
    <source>
        <dbReference type="ARBA" id="ARBA00022679"/>
    </source>
</evidence>
<dbReference type="SMART" id="SM00400">
    <property type="entry name" value="ZnF_CHCC"/>
    <property type="match status" value="1"/>
</dbReference>
<dbReference type="InterPro" id="IPR036977">
    <property type="entry name" value="DNA_primase_Znf_CHC2"/>
</dbReference>
<dbReference type="InterPro" id="IPR037068">
    <property type="entry name" value="DNA_primase_core_N_sf"/>
</dbReference>
<sequence>MRLRISPQSIELVRETANIVEVASEFTALKRQGANYSGLCPYHEEKTPSFSVSPEKNFYYCFGCQKGGDAIKLVMELKSLPFAEAVSHLAERFGIELKLEGRSPEAERAAEQRTSLRRSAHKALAAATAYYHKYLLKSPAAEEARQYLESRGFLRSTIEEFRLGYAPPRGRPGFTQAARTVNLGREALEAAGLLSQRGGERFVDRLMFPISDRRGRMVGFGARSLGDAKPKYLNSPETEIFNKRSLLYGFPQVLEATRREKAVLVVEGYTDVLMLYQSGIKNAVATLGTAMTGQHLKTLSSYAEKVYLLFDPDEAGENVLEKAFFPAAELRLDLRVVRLPQDPADWLLENPAREFRELLSGASSVLEYVVRRNTDRVRGTDAVDRARALPKIKDLVQRIEDPILSREALRLAAEALGMDPGTLREELREEPGAPNVANVRASREAPPARVTPRRDQRVLSDPVVEAGRELLALMLARPDLSVRALREGMKAPPPWNGSVMLGTGDFGDETQGRIFALLEEYASGGDGAGPHQGLDPILSDERARPLLDEISALRAAGERLYPSTAALRAAWFRLAAIKRAEAKLLTEDFDEKYRLHTEVKLLNAAAVEASNQTLDS</sequence>
<dbReference type="GO" id="GO:0006269">
    <property type="term" value="P:DNA replication, synthesis of primer"/>
    <property type="evidence" value="ECO:0007669"/>
    <property type="project" value="UniProtKB-UniRule"/>
</dbReference>
<dbReference type="SMART" id="SM00493">
    <property type="entry name" value="TOPRIM"/>
    <property type="match status" value="1"/>
</dbReference>
<comment type="function">
    <text evidence="12 13">RNA polymerase that catalyzes the synthesis of short RNA molecules used as primers for DNA polymerase during DNA replication.</text>
</comment>
<dbReference type="Pfam" id="PF13155">
    <property type="entry name" value="Toprim_2"/>
    <property type="match status" value="1"/>
</dbReference>
<dbReference type="InterPro" id="IPR006295">
    <property type="entry name" value="DNA_primase_DnaG"/>
</dbReference>
<name>A0A6J4QEI2_9ACTN</name>
<keyword evidence="8 12" id="KW-0862">Zinc</keyword>
<feature type="domain" description="Toprim" evidence="15">
    <location>
        <begin position="261"/>
        <end position="342"/>
    </location>
</feature>
<dbReference type="InterPro" id="IPR006171">
    <property type="entry name" value="TOPRIM_dom"/>
</dbReference>
<evidence type="ECO:0000256" key="13">
    <source>
        <dbReference type="PIRNR" id="PIRNR002811"/>
    </source>
</evidence>
<dbReference type="PANTHER" id="PTHR30313">
    <property type="entry name" value="DNA PRIMASE"/>
    <property type="match status" value="1"/>
</dbReference>
<protein>
    <recommendedName>
        <fullName evidence="12 13">DNA primase</fullName>
        <ecNumber evidence="12">2.7.7.101</ecNumber>
    </recommendedName>
</protein>